<name>A0A4R1QGT6_9FIRM</name>
<keyword evidence="1" id="KW-1133">Transmembrane helix</keyword>
<evidence type="ECO:0000256" key="1">
    <source>
        <dbReference type="SAM" id="Phobius"/>
    </source>
</evidence>
<dbReference type="Proteomes" id="UP000295184">
    <property type="component" value="Unassembled WGS sequence"/>
</dbReference>
<sequence length="170" mass="19286">MTSELWLLCCMAVVILLTAGLAFLWAVFYDRCAKEKRMLERPDFTEKAGFAVTRLPGAPYLRLDRVYLLGRRVGQLEFFIQPNWTAVLRVAPENEELRMWELDLPEYDQLTVRPVSGVRTELRQAPGGGALACWQRDGFCYGLYLPAGEMGLAGSLLELFAADCRCEITR</sequence>
<dbReference type="EMBL" id="SLUM01000051">
    <property type="protein sequence ID" value="TCL49855.1"/>
    <property type="molecule type" value="Genomic_DNA"/>
</dbReference>
<accession>A0A4R1QGT6</accession>
<dbReference type="OrthoDB" id="1844048at2"/>
<keyword evidence="1" id="KW-0812">Transmembrane</keyword>
<comment type="caution">
    <text evidence="2">The sequence shown here is derived from an EMBL/GenBank/DDBJ whole genome shotgun (WGS) entry which is preliminary data.</text>
</comment>
<dbReference type="AlphaFoldDB" id="A0A4R1QGT6"/>
<feature type="transmembrane region" description="Helical" evidence="1">
    <location>
        <begin position="6"/>
        <end position="28"/>
    </location>
</feature>
<organism evidence="2 3">
    <name type="scientific">Allofournierella massiliensis</name>
    <dbReference type="NCBI Taxonomy" id="1650663"/>
    <lineage>
        <taxon>Bacteria</taxon>
        <taxon>Bacillati</taxon>
        <taxon>Bacillota</taxon>
        <taxon>Clostridia</taxon>
        <taxon>Eubacteriales</taxon>
        <taxon>Oscillospiraceae</taxon>
        <taxon>Allofournierella</taxon>
    </lineage>
</organism>
<proteinExistence type="predicted"/>
<evidence type="ECO:0000313" key="2">
    <source>
        <dbReference type="EMBL" id="TCL49855.1"/>
    </source>
</evidence>
<protein>
    <submittedName>
        <fullName evidence="2">Uncharacterized protein</fullName>
    </submittedName>
</protein>
<reference evidence="2 3" key="1">
    <citation type="submission" date="2019-03" db="EMBL/GenBank/DDBJ databases">
        <title>Genomic Encyclopedia of Type Strains, Phase IV (KMG-IV): sequencing the most valuable type-strain genomes for metagenomic binning, comparative biology and taxonomic classification.</title>
        <authorList>
            <person name="Goeker M."/>
        </authorList>
    </citation>
    <scope>NUCLEOTIDE SEQUENCE [LARGE SCALE GENOMIC DNA]</scope>
    <source>
        <strain evidence="2 3">DSM 100451</strain>
    </source>
</reference>
<dbReference type="RefSeq" id="WP_058966482.1">
    <property type="nucleotide sequence ID" value="NZ_CABKVM010000019.1"/>
</dbReference>
<gene>
    <name evidence="2" type="ORF">EDD77_1512</name>
</gene>
<dbReference type="GeneID" id="97381808"/>
<keyword evidence="1" id="KW-0472">Membrane</keyword>
<evidence type="ECO:0000313" key="3">
    <source>
        <dbReference type="Proteomes" id="UP000295184"/>
    </source>
</evidence>